<dbReference type="PANTHER" id="PTHR45754">
    <property type="entry name" value="METHYLENETETRAHYDROFOLATE REDUCTASE"/>
    <property type="match status" value="1"/>
</dbReference>
<gene>
    <name evidence="10" type="ORF">BRETT_003148</name>
</gene>
<dbReference type="KEGG" id="bbrx:BRETT_003148"/>
<evidence type="ECO:0000256" key="3">
    <source>
        <dbReference type="ARBA" id="ARBA00006743"/>
    </source>
</evidence>
<dbReference type="NCBIfam" id="TIGR00677">
    <property type="entry name" value="fadh2_euk"/>
    <property type="match status" value="1"/>
</dbReference>
<dbReference type="Pfam" id="PF02219">
    <property type="entry name" value="MTHFR"/>
    <property type="match status" value="1"/>
</dbReference>
<dbReference type="AlphaFoldDB" id="A0A871RAS3"/>
<dbReference type="InterPro" id="IPR029041">
    <property type="entry name" value="FAD-linked_oxidoreductase-like"/>
</dbReference>
<organism evidence="10 11">
    <name type="scientific">Dekkera bruxellensis</name>
    <name type="common">Brettanomyces custersii</name>
    <dbReference type="NCBI Taxonomy" id="5007"/>
    <lineage>
        <taxon>Eukaryota</taxon>
        <taxon>Fungi</taxon>
        <taxon>Dikarya</taxon>
        <taxon>Ascomycota</taxon>
        <taxon>Saccharomycotina</taxon>
        <taxon>Pichiomycetes</taxon>
        <taxon>Pichiales</taxon>
        <taxon>Pichiaceae</taxon>
        <taxon>Brettanomyces</taxon>
    </lineage>
</organism>
<dbReference type="OrthoDB" id="16284at2759"/>
<feature type="domain" description="MTHFR SAM-binding regulatory" evidence="9">
    <location>
        <begin position="306"/>
        <end position="600"/>
    </location>
</feature>
<evidence type="ECO:0000256" key="2">
    <source>
        <dbReference type="ARBA" id="ARBA00004777"/>
    </source>
</evidence>
<dbReference type="InterPro" id="IPR053806">
    <property type="entry name" value="MTHFR_C"/>
</dbReference>
<keyword evidence="7" id="KW-0560">Oxidoreductase</keyword>
<comment type="pathway">
    <text evidence="2 8">One-carbon metabolism; tetrahydrofolate interconversion.</text>
</comment>
<dbReference type="Gene3D" id="3.20.20.220">
    <property type="match status" value="1"/>
</dbReference>
<dbReference type="FunFam" id="3.20.20.220:FF:000002">
    <property type="entry name" value="Methylenetetrahydrofolate reductase"/>
    <property type="match status" value="1"/>
</dbReference>
<evidence type="ECO:0000313" key="11">
    <source>
        <dbReference type="Proteomes" id="UP000663131"/>
    </source>
</evidence>
<dbReference type="RefSeq" id="XP_041139452.1">
    <property type="nucleotide sequence ID" value="XM_041281661.1"/>
</dbReference>
<dbReference type="CDD" id="cd00537">
    <property type="entry name" value="MTHFR"/>
    <property type="match status" value="1"/>
</dbReference>
<keyword evidence="4" id="KW-0285">Flavoprotein</keyword>
<evidence type="ECO:0000313" key="10">
    <source>
        <dbReference type="EMBL" id="QOU22959.1"/>
    </source>
</evidence>
<evidence type="ECO:0000256" key="1">
    <source>
        <dbReference type="ARBA" id="ARBA00001974"/>
    </source>
</evidence>
<evidence type="ECO:0000256" key="8">
    <source>
        <dbReference type="RuleBase" id="RU004254"/>
    </source>
</evidence>
<evidence type="ECO:0000256" key="4">
    <source>
        <dbReference type="ARBA" id="ARBA00022630"/>
    </source>
</evidence>
<evidence type="ECO:0000256" key="7">
    <source>
        <dbReference type="ARBA" id="ARBA00023002"/>
    </source>
</evidence>
<dbReference type="SUPFAM" id="SSF51730">
    <property type="entry name" value="FAD-linked oxidoreductase"/>
    <property type="match status" value="1"/>
</dbReference>
<reference evidence="10" key="1">
    <citation type="submission" date="2020-10" db="EMBL/GenBank/DDBJ databases">
        <authorList>
            <person name="Palmer J.M."/>
        </authorList>
    </citation>
    <scope>NUCLEOTIDE SEQUENCE</scope>
    <source>
        <strain evidence="10">UCD 2041</strain>
    </source>
</reference>
<evidence type="ECO:0000259" key="9">
    <source>
        <dbReference type="Pfam" id="PF21895"/>
    </source>
</evidence>
<dbReference type="GO" id="GO:0005829">
    <property type="term" value="C:cytosol"/>
    <property type="evidence" value="ECO:0007669"/>
    <property type="project" value="TreeGrafter"/>
</dbReference>
<keyword evidence="5" id="KW-0274">FAD</keyword>
<keyword evidence="6" id="KW-0521">NADP</keyword>
<dbReference type="GO" id="GO:0009086">
    <property type="term" value="P:methionine biosynthetic process"/>
    <property type="evidence" value="ECO:0007669"/>
    <property type="project" value="TreeGrafter"/>
</dbReference>
<dbReference type="Proteomes" id="UP000663131">
    <property type="component" value="Chromosome 9"/>
</dbReference>
<proteinExistence type="inferred from homology"/>
<dbReference type="Pfam" id="PF21895">
    <property type="entry name" value="MTHFR_C"/>
    <property type="match status" value="1"/>
</dbReference>
<accession>A0A871RAS3</accession>
<sequence length="604" mass="68515">MKVTQKLEGAHNDERSPASFSFEFFTPKTSQGVQNLYDRMDRMYNLNPLFIDITWNAGGRLGTLTAEMVNVTTTVLGLETCMHLTCTNMGLEKIDAALDSAYKCGCENILALRGDPPLDGSESTGVFRYAKDLIKHIKSKYGDHFCIGIAAYPEGHPEEHDISKTIKYLKEKQDAGGDFIMTQMFYDVDIFIEWCKKCRASGITIPIIPGIMPISTYASFLRRAQWCEIHVPDHFLKRLEPIKEDDSKVREEGVKLVAEMCRKLLESGYINHLHFYTMNLEKSTVMLLKQLGLVSKQQVVGMDTKPWRRSLNPTRSDENVRPIFWQNRKFSYIQRTADWDEFPNGRWGDSRSPAFGSIELCDHELIRHSPKKALNLWGTPSTIGELSSLIIKYLQGKLSCLPWSDGKVTSEIDLIKDALIDLNSRGVITINSQPSINCCPSADKVHGWGPKNGFVYQKQYLEFLVPTTSVNFITNKINETNRDAGYSVLSYYSINSRGLLCSNVQSSSAINAVTWGCFPGEEITQPTIVEKISFIAWKDEFFSILKKWISLFKKDHDVEGGKSIALIEMLIRDYTLMNIVDNDYVAEPNTRIFSVLKATFPLKQ</sequence>
<dbReference type="GO" id="GO:0071949">
    <property type="term" value="F:FAD binding"/>
    <property type="evidence" value="ECO:0007669"/>
    <property type="project" value="TreeGrafter"/>
</dbReference>
<evidence type="ECO:0000256" key="6">
    <source>
        <dbReference type="ARBA" id="ARBA00022857"/>
    </source>
</evidence>
<reference evidence="10" key="2">
    <citation type="journal article" name="BMC Genomics">
        <title>New genome assemblies reveal patterns of domestication and adaptation across Brettanomyces (Dekkera) species.</title>
        <authorList>
            <person name="Roach M.J."/>
            <person name="Borneman A.R."/>
        </authorList>
    </citation>
    <scope>NUCLEOTIDE SEQUENCE</scope>
    <source>
        <strain evidence="10">UCD 2041</strain>
    </source>
</reference>
<dbReference type="GeneID" id="64575072"/>
<dbReference type="GO" id="GO:0035999">
    <property type="term" value="P:tetrahydrofolate interconversion"/>
    <property type="evidence" value="ECO:0007669"/>
    <property type="project" value="UniProtKB-UniPathway"/>
</dbReference>
<name>A0A871RAS3_DEKBR</name>
<protein>
    <recommendedName>
        <fullName evidence="9">MTHFR SAM-binding regulatory domain-containing protein</fullName>
    </recommendedName>
</protein>
<evidence type="ECO:0000256" key="5">
    <source>
        <dbReference type="ARBA" id="ARBA00022827"/>
    </source>
</evidence>
<dbReference type="InterPro" id="IPR003171">
    <property type="entry name" value="Mehydrof_redctse-like"/>
</dbReference>
<comment type="similarity">
    <text evidence="3">Belongs to the methylenetetrahydrofolate reductase family.</text>
</comment>
<dbReference type="UniPathway" id="UPA00193"/>
<comment type="cofactor">
    <cofactor evidence="1">
        <name>FAD</name>
        <dbReference type="ChEBI" id="CHEBI:57692"/>
    </cofactor>
</comment>
<dbReference type="PANTHER" id="PTHR45754:SF3">
    <property type="entry name" value="METHYLENETETRAHYDROFOLATE REDUCTASE (NADPH)"/>
    <property type="match status" value="1"/>
</dbReference>
<dbReference type="EMBL" id="CP063137">
    <property type="protein sequence ID" value="QOU22959.1"/>
    <property type="molecule type" value="Genomic_DNA"/>
</dbReference>
<dbReference type="GO" id="GO:0004489">
    <property type="term" value="F:methylenetetrahydrofolate reductase [NAD(P)H] activity"/>
    <property type="evidence" value="ECO:0007669"/>
    <property type="project" value="InterPro"/>
</dbReference>
<dbReference type="InterPro" id="IPR004621">
    <property type="entry name" value="Fadh2_euk"/>
</dbReference>